<name>A0A9X1YDM5_9BURK</name>
<evidence type="ECO:0000256" key="3">
    <source>
        <dbReference type="ARBA" id="ARBA00005709"/>
    </source>
</evidence>
<sequence length="399" mass="41684">MSVNRISTSNAYDGALSNLMSRQDHLTETQEQMTSGKRVIKASDDPTAAARAERARALEERTTSSQKAVDASSNAMTLTESALGDAGELLQQARELLVSAGDASYSDAERASKANAIAAIRSQLLAVANRPDGQGGFVFSGQGSGGAPFIDKPGGVVFQGVGGEVNVATDEPLPLTLDGGDIWLSANTGNGVFVTKNTNSSNAWIDAGRVTSPDQITSSTYDIQFAVSGGTTTYSVLKDGNPVSTGNAFTSGQEISVDGMSFAISGAPANGDDFQTTPSTRSLSVFDSLDYAVAQLSKPGQGGPKVQQAVQDSIRNIDQVNSQISSARAFAGTTLQRLDGVKGRLDATELSAQTDRSSAEDLDMVKALSSFNQQQTGYQAALQSYATIQKLSLFQYLNA</sequence>
<reference evidence="8" key="1">
    <citation type="submission" date="2021-11" db="EMBL/GenBank/DDBJ databases">
        <title>BS-T2-15 a new species belonging to the Comamonadaceae family isolated from the soil of a French oak forest.</title>
        <authorList>
            <person name="Mieszkin S."/>
            <person name="Alain K."/>
        </authorList>
    </citation>
    <scope>NUCLEOTIDE SEQUENCE</scope>
    <source>
        <strain evidence="8">BS-T2-15</strain>
    </source>
</reference>
<dbReference type="GO" id="GO:0009424">
    <property type="term" value="C:bacterial-type flagellum hook"/>
    <property type="evidence" value="ECO:0007669"/>
    <property type="project" value="InterPro"/>
</dbReference>
<dbReference type="SUPFAM" id="SSF64518">
    <property type="entry name" value="Phase 1 flagellin"/>
    <property type="match status" value="1"/>
</dbReference>
<keyword evidence="4" id="KW-0975">Bacterial flagellum</keyword>
<dbReference type="Proteomes" id="UP001139353">
    <property type="component" value="Unassembled WGS sequence"/>
</dbReference>
<evidence type="ECO:0000256" key="1">
    <source>
        <dbReference type="ARBA" id="ARBA00004365"/>
    </source>
</evidence>
<feature type="region of interest" description="Disordered" evidence="5">
    <location>
        <begin position="26"/>
        <end position="47"/>
    </location>
</feature>
<feature type="domain" description="Flagellin N-terminal" evidence="6">
    <location>
        <begin position="6"/>
        <end position="142"/>
    </location>
</feature>
<gene>
    <name evidence="8" type="primary">flgL</name>
    <name evidence="8" type="ORF">LPC04_02610</name>
</gene>
<dbReference type="GO" id="GO:0071973">
    <property type="term" value="P:bacterial-type flagellum-dependent cell motility"/>
    <property type="evidence" value="ECO:0007669"/>
    <property type="project" value="InterPro"/>
</dbReference>
<evidence type="ECO:0000259" key="6">
    <source>
        <dbReference type="Pfam" id="PF00669"/>
    </source>
</evidence>
<dbReference type="EMBL" id="JAJLJH010000001">
    <property type="protein sequence ID" value="MCK9684594.1"/>
    <property type="molecule type" value="Genomic_DNA"/>
</dbReference>
<dbReference type="Gene3D" id="1.20.1330.10">
    <property type="entry name" value="f41 fragment of flagellin, N-terminal domain"/>
    <property type="match status" value="1"/>
</dbReference>
<dbReference type="GO" id="GO:0005576">
    <property type="term" value="C:extracellular region"/>
    <property type="evidence" value="ECO:0007669"/>
    <property type="project" value="UniProtKB-SubCell"/>
</dbReference>
<dbReference type="InterPro" id="IPR013384">
    <property type="entry name" value="Flagell_FlgL"/>
</dbReference>
<dbReference type="PANTHER" id="PTHR42792:SF1">
    <property type="entry name" value="FLAGELLAR HOOK-ASSOCIATED PROTEIN 3"/>
    <property type="match status" value="1"/>
</dbReference>
<evidence type="ECO:0000313" key="8">
    <source>
        <dbReference type="EMBL" id="MCK9684594.1"/>
    </source>
</evidence>
<dbReference type="Pfam" id="PF00669">
    <property type="entry name" value="Flagellin_N"/>
    <property type="match status" value="1"/>
</dbReference>
<dbReference type="GO" id="GO:0005198">
    <property type="term" value="F:structural molecule activity"/>
    <property type="evidence" value="ECO:0007669"/>
    <property type="project" value="InterPro"/>
</dbReference>
<dbReference type="NCBIfam" id="TIGR02550">
    <property type="entry name" value="flagell_flgL"/>
    <property type="match status" value="1"/>
</dbReference>
<proteinExistence type="inferred from homology"/>
<dbReference type="InterPro" id="IPR046358">
    <property type="entry name" value="Flagellin_C"/>
</dbReference>
<accession>A0A9X1YDM5</accession>
<evidence type="ECO:0000256" key="5">
    <source>
        <dbReference type="SAM" id="MobiDB-lite"/>
    </source>
</evidence>
<evidence type="ECO:0000259" key="7">
    <source>
        <dbReference type="Pfam" id="PF00700"/>
    </source>
</evidence>
<dbReference type="PANTHER" id="PTHR42792">
    <property type="entry name" value="FLAGELLIN"/>
    <property type="match status" value="1"/>
</dbReference>
<keyword evidence="8" id="KW-0969">Cilium</keyword>
<comment type="similarity">
    <text evidence="3">Belongs to the bacterial flagellin family.</text>
</comment>
<feature type="domain" description="Flagellin C-terminal" evidence="7">
    <location>
        <begin position="315"/>
        <end position="397"/>
    </location>
</feature>
<organism evidence="8 9">
    <name type="scientific">Scleromatobacter humisilvae</name>
    <dbReference type="NCBI Taxonomy" id="2897159"/>
    <lineage>
        <taxon>Bacteria</taxon>
        <taxon>Pseudomonadati</taxon>
        <taxon>Pseudomonadota</taxon>
        <taxon>Betaproteobacteria</taxon>
        <taxon>Burkholderiales</taxon>
        <taxon>Sphaerotilaceae</taxon>
        <taxon>Scleromatobacter</taxon>
    </lineage>
</organism>
<keyword evidence="8" id="KW-0966">Cell projection</keyword>
<comment type="caution">
    <text evidence="8">The sequence shown here is derived from an EMBL/GenBank/DDBJ whole genome shotgun (WGS) entry which is preliminary data.</text>
</comment>
<evidence type="ECO:0000313" key="9">
    <source>
        <dbReference type="Proteomes" id="UP001139353"/>
    </source>
</evidence>
<dbReference type="RefSeq" id="WP_275680620.1">
    <property type="nucleotide sequence ID" value="NZ_JAJLJH010000001.1"/>
</dbReference>
<protein>
    <submittedName>
        <fullName evidence="8">Flagellar hook-associated protein FlgL</fullName>
    </submittedName>
</protein>
<dbReference type="InterPro" id="IPR001029">
    <property type="entry name" value="Flagellin_N"/>
</dbReference>
<dbReference type="AlphaFoldDB" id="A0A9X1YDM5"/>
<dbReference type="InterPro" id="IPR001492">
    <property type="entry name" value="Flagellin"/>
</dbReference>
<dbReference type="Pfam" id="PF00700">
    <property type="entry name" value="Flagellin_C"/>
    <property type="match status" value="1"/>
</dbReference>
<evidence type="ECO:0000256" key="4">
    <source>
        <dbReference type="ARBA" id="ARBA00023143"/>
    </source>
</evidence>
<keyword evidence="8" id="KW-0282">Flagellum</keyword>
<evidence type="ECO:0000256" key="2">
    <source>
        <dbReference type="ARBA" id="ARBA00004613"/>
    </source>
</evidence>
<comment type="subcellular location">
    <subcellularLocation>
        <location evidence="1">Bacterial flagellum</location>
    </subcellularLocation>
    <subcellularLocation>
        <location evidence="2">Secreted</location>
    </subcellularLocation>
</comment>
<keyword evidence="9" id="KW-1185">Reference proteome</keyword>